<gene>
    <name evidence="1" type="ORF">GCM10022393_12510</name>
</gene>
<dbReference type="EMBL" id="BAABCW010000003">
    <property type="protein sequence ID" value="GAA4113478.1"/>
    <property type="molecule type" value="Genomic_DNA"/>
</dbReference>
<dbReference type="CDD" id="cd07820">
    <property type="entry name" value="SRPBCC_3"/>
    <property type="match status" value="1"/>
</dbReference>
<reference evidence="2" key="1">
    <citation type="journal article" date="2019" name="Int. J. Syst. Evol. Microbiol.">
        <title>The Global Catalogue of Microorganisms (GCM) 10K type strain sequencing project: providing services to taxonomists for standard genome sequencing and annotation.</title>
        <authorList>
            <consortium name="The Broad Institute Genomics Platform"/>
            <consortium name="The Broad Institute Genome Sequencing Center for Infectious Disease"/>
            <person name="Wu L."/>
            <person name="Ma J."/>
        </authorList>
    </citation>
    <scope>NUCLEOTIDE SEQUENCE [LARGE SCALE GENOMIC DNA]</scope>
    <source>
        <strain evidence="2">JCM 17106</strain>
    </source>
</reference>
<name>A0ABP7XE96_9FLAO</name>
<sequence length="151" mass="17335">MTTINLTTHINAPINIVFDASRNIDLHMDSAKKTKEIAIAGTTSGLINLGETVTWKGKHFGIYLTHTSKITSLEYPTFFVDEMVEGKFKSFKHQHIFKRTETGTNMIDILEYETPYGIFGNYFDRLFLKNHLTNFLVSRNNFIKIKTEGTH</sequence>
<dbReference type="RefSeq" id="WP_344925687.1">
    <property type="nucleotide sequence ID" value="NZ_BAABCW010000003.1"/>
</dbReference>
<comment type="caution">
    <text evidence="1">The sequence shown here is derived from an EMBL/GenBank/DDBJ whole genome shotgun (WGS) entry which is preliminary data.</text>
</comment>
<organism evidence="1 2">
    <name type="scientific">Aquimarina addita</name>
    <dbReference type="NCBI Taxonomy" id="870485"/>
    <lineage>
        <taxon>Bacteria</taxon>
        <taxon>Pseudomonadati</taxon>
        <taxon>Bacteroidota</taxon>
        <taxon>Flavobacteriia</taxon>
        <taxon>Flavobacteriales</taxon>
        <taxon>Flavobacteriaceae</taxon>
        <taxon>Aquimarina</taxon>
    </lineage>
</organism>
<dbReference type="Gene3D" id="3.30.530.20">
    <property type="match status" value="1"/>
</dbReference>
<dbReference type="InterPro" id="IPR023393">
    <property type="entry name" value="START-like_dom_sf"/>
</dbReference>
<accession>A0ABP7XE96</accession>
<dbReference type="SUPFAM" id="SSF55961">
    <property type="entry name" value="Bet v1-like"/>
    <property type="match status" value="1"/>
</dbReference>
<dbReference type="Proteomes" id="UP001500459">
    <property type="component" value="Unassembled WGS sequence"/>
</dbReference>
<evidence type="ECO:0008006" key="3">
    <source>
        <dbReference type="Google" id="ProtNLM"/>
    </source>
</evidence>
<evidence type="ECO:0000313" key="2">
    <source>
        <dbReference type="Proteomes" id="UP001500459"/>
    </source>
</evidence>
<keyword evidence="2" id="KW-1185">Reference proteome</keyword>
<evidence type="ECO:0000313" key="1">
    <source>
        <dbReference type="EMBL" id="GAA4113478.1"/>
    </source>
</evidence>
<proteinExistence type="predicted"/>
<protein>
    <recommendedName>
        <fullName evidence="3">Cell division protein</fullName>
    </recommendedName>
</protein>